<keyword evidence="1" id="KW-0812">Transmembrane</keyword>
<name>A0A067F1W6_CITSI</name>
<evidence type="ECO:0000313" key="3">
    <source>
        <dbReference type="Proteomes" id="UP000027120"/>
    </source>
</evidence>
<organism evidence="2 3">
    <name type="scientific">Citrus sinensis</name>
    <name type="common">Sweet orange</name>
    <name type="synonym">Citrus aurantium var. sinensis</name>
    <dbReference type="NCBI Taxonomy" id="2711"/>
    <lineage>
        <taxon>Eukaryota</taxon>
        <taxon>Viridiplantae</taxon>
        <taxon>Streptophyta</taxon>
        <taxon>Embryophyta</taxon>
        <taxon>Tracheophyta</taxon>
        <taxon>Spermatophyta</taxon>
        <taxon>Magnoliopsida</taxon>
        <taxon>eudicotyledons</taxon>
        <taxon>Gunneridae</taxon>
        <taxon>Pentapetalae</taxon>
        <taxon>rosids</taxon>
        <taxon>malvids</taxon>
        <taxon>Sapindales</taxon>
        <taxon>Rutaceae</taxon>
        <taxon>Aurantioideae</taxon>
        <taxon>Citrus</taxon>
    </lineage>
</organism>
<gene>
    <name evidence="2" type="ORF">CISIN_1g003616mg</name>
</gene>
<feature type="transmembrane region" description="Helical" evidence="1">
    <location>
        <begin position="784"/>
        <end position="801"/>
    </location>
</feature>
<dbReference type="PANTHER" id="PTHR31801:SF1">
    <property type="entry name" value="SPHINGOMYELIN PHOSPHODIESTERASE"/>
    <property type="match status" value="1"/>
</dbReference>
<dbReference type="EMBL" id="KK784925">
    <property type="protein sequence ID" value="KDO61384.1"/>
    <property type="molecule type" value="Genomic_DNA"/>
</dbReference>
<keyword evidence="3" id="KW-1185">Reference proteome</keyword>
<dbReference type="AlphaFoldDB" id="A0A067F1W6"/>
<keyword evidence="1" id="KW-1133">Transmembrane helix</keyword>
<sequence>MIPNSYTVDSISQSQDLASKIISSSTPQQIISACATIETFLHSRSSDQSRHFFSITFPTLILKLFGFTNDSSATSPPQCSSWIDIVSSSNDPDFASRVFHLLSPNGVVFNSIFSIDRKSLVKFVFPTERLPEWARFMLSSEKDVKILSNLCPLFKGKAKADSIKSPGSVYQVQLNVFEYYMFWFAYYPICRANNENNVDNLLTKRTKKEKFRLENWTYSIPGFSSNAKRVPEQKFECNLYLRLLYAYLREFVPISDLNMHQHPYRSSLLNYTSGYDGSVLLRAEFLVDAFLNYWLIDNDFSPLSVNVCKWFGVSPRLSVVSREIPPTSGLGELVKLFVKYLNLSSVWATNQCESNVECSGSPKWMVPDSPSVLFDSSVKSGDLASLVPCVSAVGSWNVWIQRPLYRFILRTFLFCPVGTSIKNASEVFSIWVCYMEPWSITIDDFVGFDALINGCTKNARKEDSRSQDCGYSSLWQGYVLSNYLYYSSLVMHFIGFAHKFLHTDPEYILQMVLKVLNILTSSRELMDLIKNVNTVFHAEQSRSSKSKLHSLYRFVPTIREQLEDWEDGLCESDADGSFLHENWNKDLRLFDDGEDGGQRLLQLFILRAEAELQSFSGDNLAQNLQCIDSLKTQMSCLFGGHAIKPIAFSLEPEQQQQSRGEIFKPKRVGHHALADFKYKGDWMKRPISDDEVAWLAKLLIWLSDRLNEILGLNQPKNNSDVGPKWSYVEVSGDVVGNVYGPMETIKTAVYAIGTWLRMLVAAFVDLMRKHGVRVNLRLFASKKIIMFFILFAVFSVLKKAFRHFHRA</sequence>
<dbReference type="PaxDb" id="2711-XP_006477149.1"/>
<reference evidence="2 3" key="1">
    <citation type="submission" date="2014-04" db="EMBL/GenBank/DDBJ databases">
        <authorList>
            <consortium name="International Citrus Genome Consortium"/>
            <person name="Gmitter F."/>
            <person name="Chen C."/>
            <person name="Farmerie W."/>
            <person name="Harkins T."/>
            <person name="Desany B."/>
            <person name="Mohiuddin M."/>
            <person name="Kodira C."/>
            <person name="Borodovsky M."/>
            <person name="Lomsadze A."/>
            <person name="Burns P."/>
            <person name="Jenkins J."/>
            <person name="Prochnik S."/>
            <person name="Shu S."/>
            <person name="Chapman J."/>
            <person name="Pitluck S."/>
            <person name="Schmutz J."/>
            <person name="Rokhsar D."/>
        </authorList>
    </citation>
    <scope>NUCLEOTIDE SEQUENCE</scope>
</reference>
<dbReference type="STRING" id="2711.A0A067F1W6"/>
<keyword evidence="1" id="KW-0472">Membrane</keyword>
<dbReference type="eggNOG" id="ENOG502QSXW">
    <property type="taxonomic scope" value="Eukaryota"/>
</dbReference>
<protein>
    <recommendedName>
        <fullName evidence="4">Sphingomyelin phosphodiesterase</fullName>
    </recommendedName>
</protein>
<dbReference type="PANTHER" id="PTHR31801">
    <property type="entry name" value="ALTERED INHERITANCE OF MITOCHONDRIA PROTEIN 24, MITOCHONDRIAL"/>
    <property type="match status" value="1"/>
</dbReference>
<evidence type="ECO:0008006" key="4">
    <source>
        <dbReference type="Google" id="ProtNLM"/>
    </source>
</evidence>
<proteinExistence type="predicted"/>
<dbReference type="Proteomes" id="UP000027120">
    <property type="component" value="Unassembled WGS sequence"/>
</dbReference>
<evidence type="ECO:0000256" key="1">
    <source>
        <dbReference type="SAM" id="Phobius"/>
    </source>
</evidence>
<accession>A0A067F1W6</accession>
<evidence type="ECO:0000313" key="2">
    <source>
        <dbReference type="EMBL" id="KDO61384.1"/>
    </source>
</evidence>